<feature type="chain" id="PRO_5012151329" description="Porin" evidence="2">
    <location>
        <begin position="31"/>
        <end position="382"/>
    </location>
</feature>
<protein>
    <recommendedName>
        <fullName evidence="5">Porin</fullName>
    </recommendedName>
</protein>
<organism evidence="3 4">
    <name type="scientific">Melittangium boletus DSM 14713</name>
    <dbReference type="NCBI Taxonomy" id="1294270"/>
    <lineage>
        <taxon>Bacteria</taxon>
        <taxon>Pseudomonadati</taxon>
        <taxon>Myxococcota</taxon>
        <taxon>Myxococcia</taxon>
        <taxon>Myxococcales</taxon>
        <taxon>Cystobacterineae</taxon>
        <taxon>Archangiaceae</taxon>
        <taxon>Melittangium</taxon>
    </lineage>
</organism>
<dbReference type="Pfam" id="PF07396">
    <property type="entry name" value="Porin_O_P"/>
    <property type="match status" value="1"/>
</dbReference>
<dbReference type="AlphaFoldDB" id="A0A250IKI8"/>
<reference evidence="3 4" key="1">
    <citation type="submission" date="2017-06" db="EMBL/GenBank/DDBJ databases">
        <authorList>
            <person name="Kim H.J."/>
            <person name="Triplett B.A."/>
        </authorList>
    </citation>
    <scope>NUCLEOTIDE SEQUENCE [LARGE SCALE GENOMIC DNA]</scope>
    <source>
        <strain evidence="3 4">DSM 14713</strain>
    </source>
</reference>
<feature type="region of interest" description="Disordered" evidence="1">
    <location>
        <begin position="29"/>
        <end position="62"/>
    </location>
</feature>
<dbReference type="OrthoDB" id="5502930at2"/>
<dbReference type="InterPro" id="IPR023614">
    <property type="entry name" value="Porin_dom_sf"/>
</dbReference>
<sequence length="382" mass="42136">MHIPSRSSSHRHWVAGWFAIAMLLVSPARAQDSDQSQGPSDSSPPPSGETEATLKQESPLGNMAIGGRVRTRETFSAKEDKQFKGNLTVPSARLEFTYQWKKRVKAVVEFDVTDGLKDAYASLKLGNGFAVRAGRFKVPLSLVELESAARLPIIRRGLARDVLKPSVLNLTNRQIGAQLEWQCVSCTRVVRVRAGVWQPVEERASVQEGLGLVPMVRGTWQILDTVEVGASARADAFSAASGGVNSNWTVGLDVKQALPLSWGELRTWAEVLVGRSSLLSEAEGQLLTARAVTALRYGGLKKNHFYVEPFVMASAVDPALKTTNDLLWEAVGGVNFGQWRRWRLQAQYEHREAEANVPKLLTTLNDDLVKRRALLVQLEVIF</sequence>
<gene>
    <name evidence="3" type="ORF">MEBOL_005164</name>
</gene>
<proteinExistence type="predicted"/>
<accession>A0A250IKI8</accession>
<dbReference type="KEGG" id="mbd:MEBOL_005164"/>
<evidence type="ECO:0000256" key="1">
    <source>
        <dbReference type="SAM" id="MobiDB-lite"/>
    </source>
</evidence>
<dbReference type="RefSeq" id="WP_095979993.1">
    <property type="nucleotide sequence ID" value="NZ_CP022163.1"/>
</dbReference>
<dbReference type="Gene3D" id="2.40.160.10">
    <property type="entry name" value="Porin"/>
    <property type="match status" value="1"/>
</dbReference>
<dbReference type="EMBL" id="CP022163">
    <property type="protein sequence ID" value="ATB31701.1"/>
    <property type="molecule type" value="Genomic_DNA"/>
</dbReference>
<evidence type="ECO:0008006" key="5">
    <source>
        <dbReference type="Google" id="ProtNLM"/>
    </source>
</evidence>
<keyword evidence="4" id="KW-1185">Reference proteome</keyword>
<dbReference type="Proteomes" id="UP000217289">
    <property type="component" value="Chromosome"/>
</dbReference>
<feature type="signal peptide" evidence="2">
    <location>
        <begin position="1"/>
        <end position="30"/>
    </location>
</feature>
<name>A0A250IKI8_9BACT</name>
<evidence type="ECO:0000256" key="2">
    <source>
        <dbReference type="SAM" id="SignalP"/>
    </source>
</evidence>
<evidence type="ECO:0000313" key="3">
    <source>
        <dbReference type="EMBL" id="ATB31701.1"/>
    </source>
</evidence>
<keyword evidence="2" id="KW-0732">Signal</keyword>
<dbReference type="InterPro" id="IPR010870">
    <property type="entry name" value="Porin_O/P"/>
</dbReference>
<evidence type="ECO:0000313" key="4">
    <source>
        <dbReference type="Proteomes" id="UP000217289"/>
    </source>
</evidence>